<keyword evidence="10 13" id="KW-0503">Monooxygenase</keyword>
<evidence type="ECO:0000313" key="16">
    <source>
        <dbReference type="Proteomes" id="UP001201980"/>
    </source>
</evidence>
<keyword evidence="8 13" id="KW-0560">Oxidoreductase</keyword>
<keyword evidence="6 12" id="KW-0479">Metal-binding</keyword>
<feature type="binding site" description="axial binding residue" evidence="12">
    <location>
        <position position="437"/>
    </location>
    <ligand>
        <name>heme</name>
        <dbReference type="ChEBI" id="CHEBI:30413"/>
    </ligand>
    <ligandPart>
        <name>Fe</name>
        <dbReference type="ChEBI" id="CHEBI:18248"/>
    </ligandPart>
</feature>
<dbReference type="Pfam" id="PF00067">
    <property type="entry name" value="p450"/>
    <property type="match status" value="1"/>
</dbReference>
<evidence type="ECO:0000256" key="2">
    <source>
        <dbReference type="ARBA" id="ARBA00004370"/>
    </source>
</evidence>
<dbReference type="Proteomes" id="UP001201980">
    <property type="component" value="Unassembled WGS sequence"/>
</dbReference>
<dbReference type="GO" id="GO:0004497">
    <property type="term" value="F:monooxygenase activity"/>
    <property type="evidence" value="ECO:0007669"/>
    <property type="project" value="UniProtKB-KW"/>
</dbReference>
<evidence type="ECO:0000256" key="8">
    <source>
        <dbReference type="ARBA" id="ARBA00023002"/>
    </source>
</evidence>
<dbReference type="PROSITE" id="PS00086">
    <property type="entry name" value="CYTOCHROME_P450"/>
    <property type="match status" value="1"/>
</dbReference>
<comment type="cofactor">
    <cofactor evidence="1 12">
        <name>heme</name>
        <dbReference type="ChEBI" id="CHEBI:30413"/>
    </cofactor>
</comment>
<dbReference type="InterPro" id="IPR036396">
    <property type="entry name" value="Cyt_P450_sf"/>
</dbReference>
<dbReference type="InterPro" id="IPR050121">
    <property type="entry name" value="Cytochrome_P450_monoxygenase"/>
</dbReference>
<evidence type="ECO:0000256" key="7">
    <source>
        <dbReference type="ARBA" id="ARBA00022989"/>
    </source>
</evidence>
<name>A0AAD5WNM1_9PEZI</name>
<feature type="transmembrane region" description="Helical" evidence="14">
    <location>
        <begin position="6"/>
        <end position="33"/>
    </location>
</feature>
<dbReference type="Gene3D" id="1.10.630.10">
    <property type="entry name" value="Cytochrome P450"/>
    <property type="match status" value="1"/>
</dbReference>
<evidence type="ECO:0000256" key="4">
    <source>
        <dbReference type="ARBA" id="ARBA00022617"/>
    </source>
</evidence>
<evidence type="ECO:0000256" key="1">
    <source>
        <dbReference type="ARBA" id="ARBA00001971"/>
    </source>
</evidence>
<keyword evidence="9 12" id="KW-0408">Iron</keyword>
<dbReference type="InterPro" id="IPR017972">
    <property type="entry name" value="Cyt_P450_CS"/>
</dbReference>
<gene>
    <name evidence="15" type="ORF">MKZ38_008420</name>
</gene>
<evidence type="ECO:0000256" key="11">
    <source>
        <dbReference type="ARBA" id="ARBA00023136"/>
    </source>
</evidence>
<dbReference type="EMBL" id="JAKWBI020000585">
    <property type="protein sequence ID" value="KAJ2893597.1"/>
    <property type="molecule type" value="Genomic_DNA"/>
</dbReference>
<evidence type="ECO:0000256" key="12">
    <source>
        <dbReference type="PIRSR" id="PIRSR602401-1"/>
    </source>
</evidence>
<comment type="caution">
    <text evidence="15">The sequence shown here is derived from an EMBL/GenBank/DDBJ whole genome shotgun (WGS) entry which is preliminary data.</text>
</comment>
<keyword evidence="7 14" id="KW-1133">Transmembrane helix</keyword>
<dbReference type="PANTHER" id="PTHR24305:SF210">
    <property type="entry name" value="CYTOCHROME P450 MONOOXYGENASE ASQL-RELATED"/>
    <property type="match status" value="1"/>
</dbReference>
<sequence length="493" mass="55453">MAFSAGLLISGFAVGVGLFILYAGGMVVYRLFFHPLAKYPGPRLAATSELWYAKHWTSGKYHKAIQAAHRKYGEVVRIAPNDLSFSTPQSFKDIYGHAVKGKKHFPKSDFFDTVGDHPGIVSVRNSGEHARQRKYLSHAFSAKALRDQEGIMLQYVDQFIRKIGEMGKPGGKGVDLEEGFVWLTFDIIGDLTFGEPFGAVAEGRTTFWISLLLDGVYVNNLVSWRRRLPIMNLALPFVLSKGMAEKWEKHNELTRRKMLKRLEDGDPLHRMDFFSHLLRKGGGDVPEPELLNQATGLIVGGSETTATCLTGLVWLLLRNEKALENLEREVRAAFQNESDITGDAASKLEYLGAVIEEGLRLFPPAGFGLQRVSPGANVDGHYAPPGTIVSTDPFVTAHDPKYWREVDKFIPERWIGDGLQGDVREASQPFSVGPRSCIGINLAYLEIRIILAKMVWAYDWELVDKELEFFEQTEMYLLWKKPSMFVRFHPKQG</sequence>
<dbReference type="SUPFAM" id="SSF48264">
    <property type="entry name" value="Cytochrome P450"/>
    <property type="match status" value="1"/>
</dbReference>
<dbReference type="PRINTS" id="PR00385">
    <property type="entry name" value="P450"/>
</dbReference>
<evidence type="ECO:0000256" key="10">
    <source>
        <dbReference type="ARBA" id="ARBA00023033"/>
    </source>
</evidence>
<evidence type="ECO:0000256" key="14">
    <source>
        <dbReference type="SAM" id="Phobius"/>
    </source>
</evidence>
<evidence type="ECO:0000256" key="9">
    <source>
        <dbReference type="ARBA" id="ARBA00023004"/>
    </source>
</evidence>
<dbReference type="GO" id="GO:0016020">
    <property type="term" value="C:membrane"/>
    <property type="evidence" value="ECO:0007669"/>
    <property type="project" value="UniProtKB-SubCell"/>
</dbReference>
<keyword evidence="16" id="KW-1185">Reference proteome</keyword>
<dbReference type="GO" id="GO:0005506">
    <property type="term" value="F:iron ion binding"/>
    <property type="evidence" value="ECO:0007669"/>
    <property type="project" value="InterPro"/>
</dbReference>
<evidence type="ECO:0000256" key="13">
    <source>
        <dbReference type="RuleBase" id="RU000461"/>
    </source>
</evidence>
<evidence type="ECO:0000256" key="6">
    <source>
        <dbReference type="ARBA" id="ARBA00022723"/>
    </source>
</evidence>
<dbReference type="InterPro" id="IPR001128">
    <property type="entry name" value="Cyt_P450"/>
</dbReference>
<comment type="subcellular location">
    <subcellularLocation>
        <location evidence="2">Membrane</location>
    </subcellularLocation>
</comment>
<dbReference type="GO" id="GO:0020037">
    <property type="term" value="F:heme binding"/>
    <property type="evidence" value="ECO:0007669"/>
    <property type="project" value="InterPro"/>
</dbReference>
<evidence type="ECO:0000256" key="5">
    <source>
        <dbReference type="ARBA" id="ARBA00022692"/>
    </source>
</evidence>
<keyword evidence="11 14" id="KW-0472">Membrane</keyword>
<dbReference type="GO" id="GO:0016705">
    <property type="term" value="F:oxidoreductase activity, acting on paired donors, with incorporation or reduction of molecular oxygen"/>
    <property type="evidence" value="ECO:0007669"/>
    <property type="project" value="InterPro"/>
</dbReference>
<keyword evidence="4 12" id="KW-0349">Heme</keyword>
<evidence type="ECO:0008006" key="17">
    <source>
        <dbReference type="Google" id="ProtNLM"/>
    </source>
</evidence>
<dbReference type="CDD" id="cd11058">
    <property type="entry name" value="CYP60B-like"/>
    <property type="match status" value="1"/>
</dbReference>
<dbReference type="FunFam" id="1.10.630.10:FF:000158">
    <property type="entry name" value="Cytochrome P450, putative (Eurofung)"/>
    <property type="match status" value="1"/>
</dbReference>
<proteinExistence type="inferred from homology"/>
<protein>
    <recommendedName>
        <fullName evidence="17">Cytochrome P450</fullName>
    </recommendedName>
</protein>
<reference evidence="15" key="1">
    <citation type="submission" date="2022-07" db="EMBL/GenBank/DDBJ databases">
        <title>Draft genome sequence of Zalerion maritima ATCC 34329, a (micro)plastics degrading marine fungus.</title>
        <authorList>
            <person name="Paco A."/>
            <person name="Goncalves M.F.M."/>
            <person name="Rocha-Santos T.A.P."/>
            <person name="Alves A."/>
        </authorList>
    </citation>
    <scope>NUCLEOTIDE SEQUENCE</scope>
    <source>
        <strain evidence="15">ATCC 34329</strain>
    </source>
</reference>
<dbReference type="InterPro" id="IPR002401">
    <property type="entry name" value="Cyt_P450_E_grp-I"/>
</dbReference>
<accession>A0AAD5WNM1</accession>
<dbReference type="PRINTS" id="PR00463">
    <property type="entry name" value="EP450I"/>
</dbReference>
<keyword evidence="5 14" id="KW-0812">Transmembrane</keyword>
<evidence type="ECO:0000256" key="3">
    <source>
        <dbReference type="ARBA" id="ARBA00010617"/>
    </source>
</evidence>
<dbReference type="AlphaFoldDB" id="A0AAD5WNM1"/>
<evidence type="ECO:0000313" key="15">
    <source>
        <dbReference type="EMBL" id="KAJ2893597.1"/>
    </source>
</evidence>
<comment type="similarity">
    <text evidence="3 13">Belongs to the cytochrome P450 family.</text>
</comment>
<dbReference type="PANTHER" id="PTHR24305">
    <property type="entry name" value="CYTOCHROME P450"/>
    <property type="match status" value="1"/>
</dbReference>
<organism evidence="15 16">
    <name type="scientific">Zalerion maritima</name>
    <dbReference type="NCBI Taxonomy" id="339359"/>
    <lineage>
        <taxon>Eukaryota</taxon>
        <taxon>Fungi</taxon>
        <taxon>Dikarya</taxon>
        <taxon>Ascomycota</taxon>
        <taxon>Pezizomycotina</taxon>
        <taxon>Sordariomycetes</taxon>
        <taxon>Lulworthiomycetidae</taxon>
        <taxon>Lulworthiales</taxon>
        <taxon>Lulworthiaceae</taxon>
        <taxon>Zalerion</taxon>
    </lineage>
</organism>